<evidence type="ECO:0000256" key="3">
    <source>
        <dbReference type="ARBA" id="ARBA00012115"/>
    </source>
</evidence>
<comment type="catalytic activity">
    <reaction evidence="1">
        <text>Exonucleolytic cleavage in the 3'- to 5'-direction to yield nucleoside 5'-phosphates.</text>
        <dbReference type="EC" id="3.1.11.2"/>
    </reaction>
</comment>
<feature type="domain" description="Endonuclease/exonuclease/phosphatase" evidence="10">
    <location>
        <begin position="12"/>
        <end position="209"/>
    </location>
</feature>
<keyword evidence="5" id="KW-0378">Hydrolase</keyword>
<feature type="binding site" evidence="7">
    <location>
        <position position="42"/>
    </location>
    <ligand>
        <name>Mg(2+)</name>
        <dbReference type="ChEBI" id="CHEBI:18420"/>
        <label>1</label>
    </ligand>
</feature>
<feature type="region of interest" description="Disordered" evidence="9">
    <location>
        <begin position="91"/>
        <end position="114"/>
    </location>
</feature>
<dbReference type="Gene3D" id="3.60.10.10">
    <property type="entry name" value="Endonuclease/exonuclease/phosphatase"/>
    <property type="match status" value="1"/>
</dbReference>
<feature type="non-terminal residue" evidence="11">
    <location>
        <position position="387"/>
    </location>
</feature>
<organism evidence="11 12">
    <name type="scientific">Meganyctiphanes norvegica</name>
    <name type="common">Northern krill</name>
    <name type="synonym">Thysanopoda norvegica</name>
    <dbReference type="NCBI Taxonomy" id="48144"/>
    <lineage>
        <taxon>Eukaryota</taxon>
        <taxon>Metazoa</taxon>
        <taxon>Ecdysozoa</taxon>
        <taxon>Arthropoda</taxon>
        <taxon>Crustacea</taxon>
        <taxon>Multicrustacea</taxon>
        <taxon>Malacostraca</taxon>
        <taxon>Eumalacostraca</taxon>
        <taxon>Eucarida</taxon>
        <taxon>Euphausiacea</taxon>
        <taxon>Euphausiidae</taxon>
        <taxon>Meganyctiphanes</taxon>
    </lineage>
</organism>
<dbReference type="GO" id="GO:0003906">
    <property type="term" value="F:DNA-(apurinic or apyrimidinic site) endonuclease activity"/>
    <property type="evidence" value="ECO:0007669"/>
    <property type="project" value="TreeGrafter"/>
</dbReference>
<comment type="similarity">
    <text evidence="2">Belongs to the DNA repair enzymes AP/ExoA family.</text>
</comment>
<evidence type="ECO:0000256" key="7">
    <source>
        <dbReference type="PIRSR" id="PIRSR604808-2"/>
    </source>
</evidence>
<evidence type="ECO:0000256" key="9">
    <source>
        <dbReference type="SAM" id="MobiDB-lite"/>
    </source>
</evidence>
<dbReference type="AlphaFoldDB" id="A0AAV2R8Q9"/>
<dbReference type="GO" id="GO:0005634">
    <property type="term" value="C:nucleus"/>
    <property type="evidence" value="ECO:0007669"/>
    <property type="project" value="TreeGrafter"/>
</dbReference>
<dbReference type="SUPFAM" id="SSF56219">
    <property type="entry name" value="DNase I-like"/>
    <property type="match status" value="1"/>
</dbReference>
<keyword evidence="6 7" id="KW-0460">Magnesium</keyword>
<dbReference type="EC" id="3.1.11.2" evidence="3"/>
<evidence type="ECO:0000313" key="12">
    <source>
        <dbReference type="Proteomes" id="UP001497623"/>
    </source>
</evidence>
<comment type="cofactor">
    <cofactor evidence="7">
        <name>Mg(2+)</name>
        <dbReference type="ChEBI" id="CHEBI:18420"/>
    </cofactor>
    <cofactor evidence="7">
        <name>Mn(2+)</name>
        <dbReference type="ChEBI" id="CHEBI:29035"/>
    </cofactor>
    <text evidence="7">Probably binds two magnesium or manganese ions per subunit.</text>
</comment>
<dbReference type="Pfam" id="PF03372">
    <property type="entry name" value="Exo_endo_phos"/>
    <property type="match status" value="1"/>
</dbReference>
<dbReference type="GO" id="GO:0008081">
    <property type="term" value="F:phosphoric diester hydrolase activity"/>
    <property type="evidence" value="ECO:0007669"/>
    <property type="project" value="TreeGrafter"/>
</dbReference>
<dbReference type="PANTHER" id="PTHR22748">
    <property type="entry name" value="AP ENDONUCLEASE"/>
    <property type="match status" value="1"/>
</dbReference>
<protein>
    <recommendedName>
        <fullName evidence="3">exodeoxyribonuclease III</fullName>
        <ecNumber evidence="3">3.1.11.2</ecNumber>
    </recommendedName>
</protein>
<dbReference type="PROSITE" id="PS51435">
    <property type="entry name" value="AP_NUCLEASE_F1_4"/>
    <property type="match status" value="1"/>
</dbReference>
<evidence type="ECO:0000313" key="11">
    <source>
        <dbReference type="EMBL" id="CAL4120056.1"/>
    </source>
</evidence>
<evidence type="ECO:0000256" key="8">
    <source>
        <dbReference type="PIRSR" id="PIRSR604808-3"/>
    </source>
</evidence>
<accession>A0AAV2R8Q9</accession>
<comment type="caution">
    <text evidence="11">The sequence shown here is derived from an EMBL/GenBank/DDBJ whole genome shotgun (WGS) entry which is preliminary data.</text>
</comment>
<dbReference type="EMBL" id="CAXKWB010018011">
    <property type="protein sequence ID" value="CAL4120056.1"/>
    <property type="molecule type" value="Genomic_DNA"/>
</dbReference>
<feature type="binding site" evidence="7">
    <location>
        <position position="195"/>
    </location>
    <ligand>
        <name>Mg(2+)</name>
        <dbReference type="ChEBI" id="CHEBI:18420"/>
        <label>1</label>
    </ligand>
</feature>
<evidence type="ECO:0000256" key="1">
    <source>
        <dbReference type="ARBA" id="ARBA00000493"/>
    </source>
</evidence>
<feature type="site" description="Transition state stabilizer" evidence="8">
    <location>
        <position position="195"/>
    </location>
</feature>
<dbReference type="InterPro" id="IPR005135">
    <property type="entry name" value="Endo/exonuclease/phosphatase"/>
</dbReference>
<dbReference type="InterPro" id="IPR004808">
    <property type="entry name" value="AP_endonuc_1"/>
</dbReference>
<evidence type="ECO:0000256" key="4">
    <source>
        <dbReference type="ARBA" id="ARBA00022723"/>
    </source>
</evidence>
<reference evidence="11 12" key="1">
    <citation type="submission" date="2024-05" db="EMBL/GenBank/DDBJ databases">
        <authorList>
            <person name="Wallberg A."/>
        </authorList>
    </citation>
    <scope>NUCLEOTIDE SEQUENCE [LARGE SCALE GENOMIC DNA]</scope>
</reference>
<dbReference type="GO" id="GO:0008311">
    <property type="term" value="F:double-stranded DNA 3'-5' DNA exonuclease activity"/>
    <property type="evidence" value="ECO:0007669"/>
    <property type="project" value="UniProtKB-EC"/>
</dbReference>
<proteinExistence type="inferred from homology"/>
<dbReference type="Proteomes" id="UP001497623">
    <property type="component" value="Unassembled WGS sequence"/>
</dbReference>
<gene>
    <name evidence="11" type="ORF">MNOR_LOCUS21922</name>
</gene>
<feature type="binding site" evidence="7">
    <location>
        <position position="193"/>
    </location>
    <ligand>
        <name>Mg(2+)</name>
        <dbReference type="ChEBI" id="CHEBI:18420"/>
        <label>1</label>
    </ligand>
</feature>
<sequence length="387" mass="44051">MAPSEEKRIRVLSWNINGLRSFKTDMKNWLDGLNADIICFQETKVTRDMLEEPHAIVEGYTSYFSFSKKRSGYSGVATFCNKGETPTHAQEGLSGLLGNSLADNGGSRESLPGDWMDEELKDLDSEGRTIITQHTLKDSSDSEVHISVINVYCPRADPEKPERGMFKIRFYELLRQRASALRATGSHVIVLGDVNTSHKRIDHCDPDETEVFGGLPPYILLSIIFKLKYKCKSLYQIDPTNPNDALQKSSKRFEGYIWSAPKHNQLIENRENSWEYDSQQVTAEMTYSVTDMSEPVAVEVEEYFQRFRLRTRSDFKSKIIYPSEGQKAYESQGNCVDWVLCSRSMNMADLPQVIVTLDNATCHPPTLNDTDDLIQLQFLPPNTPKTF</sequence>
<dbReference type="PANTHER" id="PTHR22748:SF4">
    <property type="entry name" value="DNA-(APURINIC OR APYRIMIDINIC SITE) ENDONUCLEASE 2"/>
    <property type="match status" value="1"/>
</dbReference>
<name>A0AAV2R8Q9_MEGNR</name>
<keyword evidence="7" id="KW-0464">Manganese</keyword>
<evidence type="ECO:0000256" key="6">
    <source>
        <dbReference type="ARBA" id="ARBA00022842"/>
    </source>
</evidence>
<dbReference type="InterPro" id="IPR036691">
    <property type="entry name" value="Endo/exonu/phosph_ase_sf"/>
</dbReference>
<evidence type="ECO:0000256" key="5">
    <source>
        <dbReference type="ARBA" id="ARBA00022801"/>
    </source>
</evidence>
<evidence type="ECO:0000259" key="10">
    <source>
        <dbReference type="Pfam" id="PF03372"/>
    </source>
</evidence>
<feature type="binding site" evidence="7">
    <location>
        <position position="15"/>
    </location>
    <ligand>
        <name>Mg(2+)</name>
        <dbReference type="ChEBI" id="CHEBI:18420"/>
        <label>1</label>
    </ligand>
</feature>
<dbReference type="GO" id="GO:0046872">
    <property type="term" value="F:metal ion binding"/>
    <property type="evidence" value="ECO:0007669"/>
    <property type="project" value="UniProtKB-KW"/>
</dbReference>
<dbReference type="GO" id="GO:0006284">
    <property type="term" value="P:base-excision repair"/>
    <property type="evidence" value="ECO:0007669"/>
    <property type="project" value="TreeGrafter"/>
</dbReference>
<keyword evidence="4 7" id="KW-0479">Metal-binding</keyword>
<evidence type="ECO:0000256" key="2">
    <source>
        <dbReference type="ARBA" id="ARBA00007092"/>
    </source>
</evidence>
<keyword evidence="12" id="KW-1185">Reference proteome</keyword>